<dbReference type="RefSeq" id="WP_343781628.1">
    <property type="nucleotide sequence ID" value="NZ_BAAACZ010000005.1"/>
</dbReference>
<dbReference type="PROSITE" id="PS51186">
    <property type="entry name" value="GNAT"/>
    <property type="match status" value="1"/>
</dbReference>
<protein>
    <submittedName>
        <fullName evidence="2">GNAT family N-acetyltransferase</fullName>
    </submittedName>
</protein>
<keyword evidence="3" id="KW-1185">Reference proteome</keyword>
<feature type="domain" description="N-acetyltransferase" evidence="1">
    <location>
        <begin position="7"/>
        <end position="154"/>
    </location>
</feature>
<dbReference type="Proteomes" id="UP001500740">
    <property type="component" value="Unassembled WGS sequence"/>
</dbReference>
<dbReference type="SUPFAM" id="SSF55729">
    <property type="entry name" value="Acyl-CoA N-acyltransferases (Nat)"/>
    <property type="match status" value="1"/>
</dbReference>
<accession>A0ABN0ZNL4</accession>
<name>A0ABN0ZNL4_9BACI</name>
<dbReference type="InterPro" id="IPR000182">
    <property type="entry name" value="GNAT_dom"/>
</dbReference>
<organism evidence="2 3">
    <name type="scientific">Alkalibacillus silvisoli</name>
    <dbReference type="NCBI Taxonomy" id="392823"/>
    <lineage>
        <taxon>Bacteria</taxon>
        <taxon>Bacillati</taxon>
        <taxon>Bacillota</taxon>
        <taxon>Bacilli</taxon>
        <taxon>Bacillales</taxon>
        <taxon>Bacillaceae</taxon>
        <taxon>Alkalibacillus</taxon>
    </lineage>
</organism>
<dbReference type="InterPro" id="IPR016181">
    <property type="entry name" value="Acyl_CoA_acyltransferase"/>
</dbReference>
<proteinExistence type="predicted"/>
<dbReference type="Gene3D" id="3.40.630.30">
    <property type="match status" value="1"/>
</dbReference>
<dbReference type="Pfam" id="PF00583">
    <property type="entry name" value="Acetyltransf_1"/>
    <property type="match status" value="1"/>
</dbReference>
<dbReference type="EMBL" id="BAAACZ010000005">
    <property type="protein sequence ID" value="GAA0453588.1"/>
    <property type="molecule type" value="Genomic_DNA"/>
</dbReference>
<gene>
    <name evidence="2" type="ORF">GCM10008935_05440</name>
</gene>
<evidence type="ECO:0000313" key="2">
    <source>
        <dbReference type="EMBL" id="GAA0453588.1"/>
    </source>
</evidence>
<dbReference type="CDD" id="cd04301">
    <property type="entry name" value="NAT_SF"/>
    <property type="match status" value="1"/>
</dbReference>
<evidence type="ECO:0000259" key="1">
    <source>
        <dbReference type="PROSITE" id="PS51186"/>
    </source>
</evidence>
<evidence type="ECO:0000313" key="3">
    <source>
        <dbReference type="Proteomes" id="UP001500740"/>
    </source>
</evidence>
<sequence length="158" mass="17983">MKIVESIKLKSVSKQNREQFLSYLLLADESEDIVKQYIDKGDMFSIQVGNEIAGVSLFTYPSRDVVELKNIALAPEFRGIGLGKLVIYEACKIYVNKRICKMIVGTANSSIANIAFYQKVGFRLSEIKKNFFMGYPEPIYENGIRALDMVMFEKDLTE</sequence>
<reference evidence="2 3" key="1">
    <citation type="journal article" date="2019" name="Int. J. Syst. Evol. Microbiol.">
        <title>The Global Catalogue of Microorganisms (GCM) 10K type strain sequencing project: providing services to taxonomists for standard genome sequencing and annotation.</title>
        <authorList>
            <consortium name="The Broad Institute Genomics Platform"/>
            <consortium name="The Broad Institute Genome Sequencing Center for Infectious Disease"/>
            <person name="Wu L."/>
            <person name="Ma J."/>
        </authorList>
    </citation>
    <scope>NUCLEOTIDE SEQUENCE [LARGE SCALE GENOMIC DNA]</scope>
    <source>
        <strain evidence="2 3">JCM 14193</strain>
    </source>
</reference>
<comment type="caution">
    <text evidence="2">The sequence shown here is derived from an EMBL/GenBank/DDBJ whole genome shotgun (WGS) entry which is preliminary data.</text>
</comment>